<keyword evidence="11" id="KW-1185">Reference proteome</keyword>
<dbReference type="Proteomes" id="UP000239156">
    <property type="component" value="Unassembled WGS sequence"/>
</dbReference>
<dbReference type="GO" id="GO:0005664">
    <property type="term" value="C:nuclear origin of replication recognition complex"/>
    <property type="evidence" value="ECO:0007669"/>
    <property type="project" value="UniProtKB-UniRule"/>
</dbReference>
<gene>
    <name evidence="10" type="ORF">PSTT_13912</name>
</gene>
<comment type="subunit">
    <text evidence="5">Component of the origin recognition complex (ORC).</text>
</comment>
<dbReference type="Pfam" id="PF24882">
    <property type="entry name" value="WHD_ORC2"/>
    <property type="match status" value="1"/>
</dbReference>
<comment type="subcellular location">
    <subcellularLocation>
        <location evidence="1 5">Nucleus</location>
    </subcellularLocation>
</comment>
<evidence type="ECO:0000256" key="5">
    <source>
        <dbReference type="RuleBase" id="RU368084"/>
    </source>
</evidence>
<proteinExistence type="inferred from homology"/>
<evidence type="ECO:0000259" key="8">
    <source>
        <dbReference type="Pfam" id="PF04084"/>
    </source>
</evidence>
<comment type="similarity">
    <text evidence="2 5">Belongs to the ORC2 family.</text>
</comment>
<evidence type="ECO:0000256" key="6">
    <source>
        <dbReference type="SAM" id="MobiDB-lite"/>
    </source>
</evidence>
<accession>A0A2S4UPU4</accession>
<dbReference type="VEuPathDB" id="FungiDB:PSTT_13912"/>
<comment type="function">
    <text evidence="5">Component of the origin recognition complex (ORC) that binds origins of replication. DNA-binding is ATP-dependent. ORC is required to assemble the pre-replication complex necessary to initiate DNA replication.</text>
</comment>
<dbReference type="GO" id="GO:0003688">
    <property type="term" value="F:DNA replication origin binding"/>
    <property type="evidence" value="ECO:0007669"/>
    <property type="project" value="UniProtKB-UniRule"/>
</dbReference>
<evidence type="ECO:0000256" key="1">
    <source>
        <dbReference type="ARBA" id="ARBA00004123"/>
    </source>
</evidence>
<keyword evidence="3 5" id="KW-0235">DNA replication</keyword>
<feature type="region of interest" description="Disordered" evidence="6">
    <location>
        <begin position="250"/>
        <end position="273"/>
    </location>
</feature>
<feature type="domain" description="Origin recognition complex subunit 2 winged-helix" evidence="9">
    <location>
        <begin position="482"/>
        <end position="518"/>
    </location>
</feature>
<keyword evidence="4 5" id="KW-0539">Nucleus</keyword>
<reference evidence="10" key="1">
    <citation type="submission" date="2017-12" db="EMBL/GenBank/DDBJ databases">
        <title>Gene loss provides genomic basis for host adaptation in cereal stripe rust fungi.</title>
        <authorList>
            <person name="Xia C."/>
        </authorList>
    </citation>
    <scope>NUCLEOTIDE SEQUENCE [LARGE SCALE GENOMIC DNA]</scope>
    <source>
        <strain evidence="10">93-210</strain>
    </source>
</reference>
<dbReference type="PANTHER" id="PTHR14052:SF0">
    <property type="entry name" value="ORIGIN RECOGNITION COMPLEX SUBUNIT 2"/>
    <property type="match status" value="1"/>
</dbReference>
<dbReference type="VEuPathDB" id="FungiDB:PSHT_12769"/>
<dbReference type="InterPro" id="IPR007220">
    <property type="entry name" value="ORC2"/>
</dbReference>
<dbReference type="InterPro" id="IPR056772">
    <property type="entry name" value="RecA-like_ORC2"/>
</dbReference>
<comment type="caution">
    <text evidence="10">The sequence shown here is derived from an EMBL/GenBank/DDBJ whole genome shotgun (WGS) entry which is preliminary data.</text>
</comment>
<evidence type="ECO:0000256" key="4">
    <source>
        <dbReference type="ARBA" id="ARBA00023242"/>
    </source>
</evidence>
<dbReference type="Pfam" id="PF04084">
    <property type="entry name" value="RecA-like_ORC2"/>
    <property type="match status" value="1"/>
</dbReference>
<feature type="compositionally biased region" description="Basic and acidic residues" evidence="6">
    <location>
        <begin position="47"/>
        <end position="64"/>
    </location>
</feature>
<evidence type="ECO:0000313" key="10">
    <source>
        <dbReference type="EMBL" id="POV99241.1"/>
    </source>
</evidence>
<name>A0A2S4UPU4_9BASI</name>
<feature type="chain" id="PRO_5015647859" description="Origin recognition complex subunit 2" evidence="7">
    <location>
        <begin position="17"/>
        <end position="549"/>
    </location>
</feature>
<organism evidence="10 11">
    <name type="scientific">Puccinia striiformis</name>
    <dbReference type="NCBI Taxonomy" id="27350"/>
    <lineage>
        <taxon>Eukaryota</taxon>
        <taxon>Fungi</taxon>
        <taxon>Dikarya</taxon>
        <taxon>Basidiomycota</taxon>
        <taxon>Pucciniomycotina</taxon>
        <taxon>Pucciniomycetes</taxon>
        <taxon>Pucciniales</taxon>
        <taxon>Pucciniaceae</taxon>
        <taxon>Puccinia</taxon>
    </lineage>
</organism>
<dbReference type="GO" id="GO:0006260">
    <property type="term" value="P:DNA replication"/>
    <property type="evidence" value="ECO:0007669"/>
    <property type="project" value="UniProtKB-UniRule"/>
</dbReference>
<evidence type="ECO:0000256" key="2">
    <source>
        <dbReference type="ARBA" id="ARBA00007421"/>
    </source>
</evidence>
<feature type="domain" description="Origin recognition complex subunit 2 RecA-like" evidence="8">
    <location>
        <begin position="179"/>
        <end position="375"/>
    </location>
</feature>
<dbReference type="InterPro" id="IPR056773">
    <property type="entry name" value="WHD_ORC2"/>
</dbReference>
<feature type="region of interest" description="Disordered" evidence="6">
    <location>
        <begin position="18"/>
        <end position="126"/>
    </location>
</feature>
<keyword evidence="7" id="KW-0732">Signal</keyword>
<evidence type="ECO:0000256" key="3">
    <source>
        <dbReference type="ARBA" id="ARBA00022705"/>
    </source>
</evidence>
<dbReference type="AlphaFoldDB" id="A0A2S4UPU4"/>
<feature type="signal peptide" evidence="7">
    <location>
        <begin position="1"/>
        <end position="16"/>
    </location>
</feature>
<evidence type="ECO:0000313" key="11">
    <source>
        <dbReference type="Proteomes" id="UP000239156"/>
    </source>
</evidence>
<protein>
    <recommendedName>
        <fullName evidence="5">Origin recognition complex subunit 2</fullName>
    </recommendedName>
</protein>
<feature type="compositionally biased region" description="Acidic residues" evidence="6">
    <location>
        <begin position="250"/>
        <end position="261"/>
    </location>
</feature>
<dbReference type="PANTHER" id="PTHR14052">
    <property type="entry name" value="ORIGIN RECOGNITION COMPLEX SUBUNIT 2"/>
    <property type="match status" value="1"/>
</dbReference>
<sequence>MTGMVHIWLFASYVLLVPPPSGSKMAKPRNTNTSTNKRSADQLDSDTDNRPAKIRDKGKQKEIVTDPPTIPNDQPVEEDNSERPTVQRVKFDLVGEDDEDSDQSSSANNDLRTLHHNNEDDDGQPVGFLTAKNPSDAYFLAHGKINPTSTNLFSARPNRDRPLSVSDYLDSFNPQPLKSAESSWKQWTAELIEGYSILFYGLGSKRVTLNEFVERHLVGSLGWEALVINAFQAGCDLSSLLNDLEEIIDDATDDEEEEDDERPTRYPTRGKTSSLETLESRAQRLSVRLVQKNSNLPTCVLMIHNLDGMGFRNPRVQTILGLLTSQPRIHLIATIDHINAPILLASHLSSARPSVKDPSTVLETFPSSYNFLYHHLSTPTPYILESLLSGTVSTILPSTIFPPTMINMNSSKSEFISNGAPTAKATLHVLSSLTEKAKALFRLLAEHQICRHQALPPTESSRIDEELTSLGPQDEQCRAPLIAISGTALFELARTEFVASAITQMQALLVEFRDHNIILAGLPPINVTLSPIPLCTILSPQRTIRNGSG</sequence>
<evidence type="ECO:0000259" key="9">
    <source>
        <dbReference type="Pfam" id="PF24882"/>
    </source>
</evidence>
<dbReference type="EMBL" id="PKSL01000205">
    <property type="protein sequence ID" value="POV99241.1"/>
    <property type="molecule type" value="Genomic_DNA"/>
</dbReference>
<evidence type="ECO:0000256" key="7">
    <source>
        <dbReference type="SAM" id="SignalP"/>
    </source>
</evidence>